<organism evidence="6 7">
    <name type="scientific">Gloeothece verrucosa (strain PCC 7822)</name>
    <name type="common">Cyanothece sp. (strain PCC 7822)</name>
    <dbReference type="NCBI Taxonomy" id="497965"/>
    <lineage>
        <taxon>Bacteria</taxon>
        <taxon>Bacillati</taxon>
        <taxon>Cyanobacteriota</taxon>
        <taxon>Cyanophyceae</taxon>
        <taxon>Oscillatoriophycideae</taxon>
        <taxon>Chroococcales</taxon>
        <taxon>Aphanothecaceae</taxon>
        <taxon>Gloeothece</taxon>
        <taxon>Gloeothece verrucosa</taxon>
    </lineage>
</organism>
<keyword evidence="1" id="KW-0547">Nucleotide-binding</keyword>
<dbReference type="STRING" id="497965.Cyan7822_0367"/>
<feature type="coiled-coil region" evidence="3">
    <location>
        <begin position="283"/>
        <end position="317"/>
    </location>
</feature>
<reference evidence="7" key="1">
    <citation type="journal article" date="2011" name="MBio">
        <title>Novel metabolic attributes of the genus Cyanothece, comprising a group of unicellular nitrogen-fixing Cyanobacteria.</title>
        <authorList>
            <person name="Bandyopadhyay A."/>
            <person name="Elvitigala T."/>
            <person name="Welsh E."/>
            <person name="Stockel J."/>
            <person name="Liberton M."/>
            <person name="Min H."/>
            <person name="Sherman L.A."/>
            <person name="Pakrasi H.B."/>
        </authorList>
    </citation>
    <scope>NUCLEOTIDE SEQUENCE [LARGE SCALE GENOMIC DNA]</scope>
    <source>
        <strain evidence="7">PCC 7822</strain>
    </source>
</reference>
<proteinExistence type="predicted"/>
<accession>E0U677</accession>
<feature type="domain" description="AAA" evidence="5">
    <location>
        <begin position="7"/>
        <end position="185"/>
    </location>
</feature>
<dbReference type="GO" id="GO:0051782">
    <property type="term" value="P:negative regulation of cell division"/>
    <property type="evidence" value="ECO:0007669"/>
    <property type="project" value="TreeGrafter"/>
</dbReference>
<dbReference type="SUPFAM" id="SSF52540">
    <property type="entry name" value="P-loop containing nucleoside triphosphate hydrolases"/>
    <property type="match status" value="1"/>
</dbReference>
<feature type="transmembrane region" description="Helical" evidence="4">
    <location>
        <begin position="329"/>
        <end position="349"/>
    </location>
</feature>
<dbReference type="GO" id="GO:0009898">
    <property type="term" value="C:cytoplasmic side of plasma membrane"/>
    <property type="evidence" value="ECO:0007669"/>
    <property type="project" value="TreeGrafter"/>
</dbReference>
<evidence type="ECO:0000256" key="1">
    <source>
        <dbReference type="ARBA" id="ARBA00022741"/>
    </source>
</evidence>
<dbReference type="InterPro" id="IPR025669">
    <property type="entry name" value="AAA_dom"/>
</dbReference>
<evidence type="ECO:0000256" key="2">
    <source>
        <dbReference type="ARBA" id="ARBA00022840"/>
    </source>
</evidence>
<evidence type="ECO:0000313" key="6">
    <source>
        <dbReference type="EMBL" id="ADN12413.1"/>
    </source>
</evidence>
<dbReference type="AlphaFoldDB" id="E0U677"/>
<sequence>MNNSEPKVIAFISGKGGSGKTTITIATTQLLTDIQQSCLLVDCDLTTNGCSYFFQEKLKEKAANGIWEILELQLKESDAVAAQAKELPIGITDKFYFAASRKVYQNKELPTYESLSQKLERISEVFKGLKEWASEQNINYILLDCQAGYSYTMQVAITNLDADKLVIVVEPDAITKDAAKNTINQLSNSFRKSGFNFPPELRLVNKLTISELEMYVDMQKRETVLEWQDLLPPLSFDPQVRNAFANKRLPIDVQKPSVLLFALVRTLKHIFPEIRKTIEDYELNKVNILFEKYQKEVKDLEKEKKQLEQQQVDIKTRKLLIRNKSVRNIILASAFLIIWILICVLILSINKTLGIKIGLGIIFIVIILLITKYVLQLIPKGKQLENNVQREIDLSNQIGIINRKLDHYRSLELALAKENLVTPRDKEENLQNTDT</sequence>
<keyword evidence="4" id="KW-0812">Transmembrane</keyword>
<dbReference type="Gene3D" id="3.40.50.300">
    <property type="entry name" value="P-loop containing nucleotide triphosphate hydrolases"/>
    <property type="match status" value="1"/>
</dbReference>
<keyword evidence="4" id="KW-1133">Transmembrane helix</keyword>
<dbReference type="InterPro" id="IPR027417">
    <property type="entry name" value="P-loop_NTPase"/>
</dbReference>
<evidence type="ECO:0000256" key="4">
    <source>
        <dbReference type="SAM" id="Phobius"/>
    </source>
</evidence>
<dbReference type="EMBL" id="CP002198">
    <property type="protein sequence ID" value="ADN12413.1"/>
    <property type="molecule type" value="Genomic_DNA"/>
</dbReference>
<dbReference type="PANTHER" id="PTHR43384">
    <property type="entry name" value="SEPTUM SITE-DETERMINING PROTEIN MIND HOMOLOG, CHLOROPLASTIC-RELATED"/>
    <property type="match status" value="1"/>
</dbReference>
<keyword evidence="3" id="KW-0175">Coiled coil</keyword>
<dbReference type="RefSeq" id="WP_013320523.1">
    <property type="nucleotide sequence ID" value="NC_014501.1"/>
</dbReference>
<dbReference type="GO" id="GO:0005524">
    <property type="term" value="F:ATP binding"/>
    <property type="evidence" value="ECO:0007669"/>
    <property type="project" value="UniProtKB-KW"/>
</dbReference>
<dbReference type="Proteomes" id="UP000008206">
    <property type="component" value="Chromosome"/>
</dbReference>
<protein>
    <submittedName>
        <fullName evidence="6">ATPase involved in chromosome partitioning-like protein</fullName>
    </submittedName>
</protein>
<gene>
    <name evidence="6" type="ordered locus">Cyan7822_0367</name>
</gene>
<dbReference type="eggNOG" id="COG0455">
    <property type="taxonomic scope" value="Bacteria"/>
</dbReference>
<evidence type="ECO:0000259" key="5">
    <source>
        <dbReference type="Pfam" id="PF13614"/>
    </source>
</evidence>
<evidence type="ECO:0000256" key="3">
    <source>
        <dbReference type="SAM" id="Coils"/>
    </source>
</evidence>
<keyword evidence="7" id="KW-1185">Reference proteome</keyword>
<evidence type="ECO:0000313" key="7">
    <source>
        <dbReference type="Proteomes" id="UP000008206"/>
    </source>
</evidence>
<keyword evidence="2" id="KW-0067">ATP-binding</keyword>
<dbReference type="GO" id="GO:0005829">
    <property type="term" value="C:cytosol"/>
    <property type="evidence" value="ECO:0007669"/>
    <property type="project" value="TreeGrafter"/>
</dbReference>
<dbReference type="KEGG" id="cyj:Cyan7822_0367"/>
<dbReference type="HOGENOM" id="CLU_629650_0_0_3"/>
<dbReference type="GO" id="GO:0016887">
    <property type="term" value="F:ATP hydrolysis activity"/>
    <property type="evidence" value="ECO:0007669"/>
    <property type="project" value="TreeGrafter"/>
</dbReference>
<feature type="transmembrane region" description="Helical" evidence="4">
    <location>
        <begin position="355"/>
        <end position="375"/>
    </location>
</feature>
<dbReference type="Pfam" id="PF13614">
    <property type="entry name" value="AAA_31"/>
    <property type="match status" value="1"/>
</dbReference>
<keyword evidence="4" id="KW-0472">Membrane</keyword>
<name>E0U677_GLOV7</name>
<dbReference type="PANTHER" id="PTHR43384:SF6">
    <property type="entry name" value="SEPTUM SITE-DETERMINING PROTEIN MIND HOMOLOG, CHLOROPLASTIC"/>
    <property type="match status" value="1"/>
</dbReference>
<dbReference type="InterPro" id="IPR050625">
    <property type="entry name" value="ParA/MinD_ATPase"/>
</dbReference>